<dbReference type="InterPro" id="IPR032710">
    <property type="entry name" value="NTF2-like_dom_sf"/>
</dbReference>
<gene>
    <name evidence="3" type="ORF">ACFQ1E_19840</name>
</gene>
<feature type="domain" description="SnoaL-like" evidence="2">
    <location>
        <begin position="209"/>
        <end position="307"/>
    </location>
</feature>
<sequence>MRRWTIAATIAGIALAGCAHAQQAPAPAATAASDAEAAHRAQTEATRAVAMAFLNRYFIEHNFGAYAEFAHPDFIQHNPKIANGVAGHRAYFAKIFGAPKPDPAPPPPRHVTDMVLVDGDLFSVMHHSVDSTGAARLFVDIWRVADGKIAEHWDVIQDIPATSAHGNGMACGNYETWERAQAWADSIVNPTCGRPDPASKRADSLKTFQDYVAQVGAGDVFGAIERYLSAGYRQHSPVIGDGKQGAIDYLRREWGDLSGPKPSLGPQRIVAEGDYVLVHYILTDGATGKQSAQVDVFRIRGGQISEHWDLKQPVPEKTESGNPMW</sequence>
<dbReference type="PANTHER" id="PTHR38436">
    <property type="entry name" value="POLYKETIDE CYCLASE SNOAL-LIKE DOMAIN"/>
    <property type="match status" value="1"/>
</dbReference>
<feature type="domain" description="SnoaL-like" evidence="2">
    <location>
        <begin position="57"/>
        <end position="152"/>
    </location>
</feature>
<keyword evidence="4" id="KW-1185">Reference proteome</keyword>
<feature type="chain" id="PRO_5047383340" evidence="1">
    <location>
        <begin position="22"/>
        <end position="325"/>
    </location>
</feature>
<evidence type="ECO:0000259" key="2">
    <source>
        <dbReference type="Pfam" id="PF12680"/>
    </source>
</evidence>
<dbReference type="PANTHER" id="PTHR38436:SF1">
    <property type="entry name" value="ESTER CYCLASE"/>
    <property type="match status" value="1"/>
</dbReference>
<dbReference type="Gene3D" id="3.10.450.50">
    <property type="match status" value="2"/>
</dbReference>
<evidence type="ECO:0000313" key="3">
    <source>
        <dbReference type="EMBL" id="MFD0948601.1"/>
    </source>
</evidence>
<name>A0ABW3HAT3_9SPHN</name>
<evidence type="ECO:0000313" key="4">
    <source>
        <dbReference type="Proteomes" id="UP001596977"/>
    </source>
</evidence>
<organism evidence="3 4">
    <name type="scientific">Sphingomonas canadensis</name>
    <dbReference type="NCBI Taxonomy" id="1219257"/>
    <lineage>
        <taxon>Bacteria</taxon>
        <taxon>Pseudomonadati</taxon>
        <taxon>Pseudomonadota</taxon>
        <taxon>Alphaproteobacteria</taxon>
        <taxon>Sphingomonadales</taxon>
        <taxon>Sphingomonadaceae</taxon>
        <taxon>Sphingomonas</taxon>
    </lineage>
</organism>
<evidence type="ECO:0000256" key="1">
    <source>
        <dbReference type="SAM" id="SignalP"/>
    </source>
</evidence>
<accession>A0ABW3HAT3</accession>
<dbReference type="PROSITE" id="PS51257">
    <property type="entry name" value="PROKAR_LIPOPROTEIN"/>
    <property type="match status" value="1"/>
</dbReference>
<dbReference type="InterPro" id="IPR037401">
    <property type="entry name" value="SnoaL-like"/>
</dbReference>
<dbReference type="Pfam" id="PF12680">
    <property type="entry name" value="SnoaL_2"/>
    <property type="match status" value="2"/>
</dbReference>
<feature type="signal peptide" evidence="1">
    <location>
        <begin position="1"/>
        <end position="21"/>
    </location>
</feature>
<protein>
    <submittedName>
        <fullName evidence="3">Nuclear transport factor 2 family protein</fullName>
    </submittedName>
</protein>
<dbReference type="SUPFAM" id="SSF54427">
    <property type="entry name" value="NTF2-like"/>
    <property type="match status" value="2"/>
</dbReference>
<reference evidence="4" key="1">
    <citation type="journal article" date="2019" name="Int. J. Syst. Evol. Microbiol.">
        <title>The Global Catalogue of Microorganisms (GCM) 10K type strain sequencing project: providing services to taxonomists for standard genome sequencing and annotation.</title>
        <authorList>
            <consortium name="The Broad Institute Genomics Platform"/>
            <consortium name="The Broad Institute Genome Sequencing Center for Infectious Disease"/>
            <person name="Wu L."/>
            <person name="Ma J."/>
        </authorList>
    </citation>
    <scope>NUCLEOTIDE SEQUENCE [LARGE SCALE GENOMIC DNA]</scope>
    <source>
        <strain evidence="4">CCUG 62982</strain>
    </source>
</reference>
<comment type="caution">
    <text evidence="3">The sequence shown here is derived from an EMBL/GenBank/DDBJ whole genome shotgun (WGS) entry which is preliminary data.</text>
</comment>
<dbReference type="RefSeq" id="WP_264946512.1">
    <property type="nucleotide sequence ID" value="NZ_JAPDRA010000015.1"/>
</dbReference>
<dbReference type="EMBL" id="JBHTJG010000015">
    <property type="protein sequence ID" value="MFD0948601.1"/>
    <property type="molecule type" value="Genomic_DNA"/>
</dbReference>
<dbReference type="InterPro" id="IPR009959">
    <property type="entry name" value="Cyclase_SnoaL-like"/>
</dbReference>
<dbReference type="Proteomes" id="UP001596977">
    <property type="component" value="Unassembled WGS sequence"/>
</dbReference>
<proteinExistence type="predicted"/>
<keyword evidence="1" id="KW-0732">Signal</keyword>